<sequence>MSRYAEAHVSPKGPGDARPTALQIIRDEGLENKLRDKVIVITGVSSGIGIETVRALAATGATLILTARDVSKAESALADILDASRMRIVRMDNASLASVRSAAAAILEETSKVNVLINNAGVMFIQTRELTEDGYEMQFATNHLAHFLLFNLLKPALLAVSTPEFPSRVVNVSSGGHRVAGINETGNYNYEAGGYDPALSYGQSKTANIYMANEIDRRYGGKGIHATSLHPGVINTPLARHMPQAQIEAILSAEGFRTAMKSPEQGAATTVWAAVGAEWAHRGGRFLSGCAETVEGEPSDLFNEGIHAPHAYDPEKEARLWRDSLKMVGLKDDQ</sequence>
<dbReference type="EMBL" id="WIGO01000215">
    <property type="protein sequence ID" value="KAF6823320.1"/>
    <property type="molecule type" value="Genomic_DNA"/>
</dbReference>
<dbReference type="PANTHER" id="PTHR24320:SF272">
    <property type="entry name" value="NAD(P)-BINDING ROSSMANN-FOLD SUPERFAMILY PROTEIN"/>
    <property type="match status" value="1"/>
</dbReference>
<dbReference type="AlphaFoldDB" id="A0A8H6K2L5"/>
<comment type="caution">
    <text evidence="3">The sequence shown here is derived from an EMBL/GenBank/DDBJ whole genome shotgun (WGS) entry which is preliminary data.</text>
</comment>
<proteinExistence type="inferred from homology"/>
<keyword evidence="4" id="KW-1185">Reference proteome</keyword>
<reference evidence="3" key="1">
    <citation type="journal article" date="2020" name="Phytopathology">
        <title>Genome Sequence Resources of Colletotrichum truncatum, C. plurivorum, C. musicola, and C. sojae: Four Species Pathogenic to Soybean (Glycine max).</title>
        <authorList>
            <person name="Rogerio F."/>
            <person name="Boufleur T.R."/>
            <person name="Ciampi-Guillardi M."/>
            <person name="Sukno S.A."/>
            <person name="Thon M.R."/>
            <person name="Massola Junior N.S."/>
            <person name="Baroncelli R."/>
        </authorList>
    </citation>
    <scope>NUCLEOTIDE SEQUENCE</scope>
    <source>
        <strain evidence="3">LFN00145</strain>
    </source>
</reference>
<dbReference type="Pfam" id="PF00106">
    <property type="entry name" value="adh_short"/>
    <property type="match status" value="1"/>
</dbReference>
<evidence type="ECO:0000256" key="1">
    <source>
        <dbReference type="ARBA" id="ARBA00006484"/>
    </source>
</evidence>
<protein>
    <submittedName>
        <fullName evidence="3">Putative short-chain dehydrogenase</fullName>
    </submittedName>
</protein>
<name>A0A8H6K2L5_9PEZI</name>
<organism evidence="3 4">
    <name type="scientific">Colletotrichum plurivorum</name>
    <dbReference type="NCBI Taxonomy" id="2175906"/>
    <lineage>
        <taxon>Eukaryota</taxon>
        <taxon>Fungi</taxon>
        <taxon>Dikarya</taxon>
        <taxon>Ascomycota</taxon>
        <taxon>Pezizomycotina</taxon>
        <taxon>Sordariomycetes</taxon>
        <taxon>Hypocreomycetidae</taxon>
        <taxon>Glomerellales</taxon>
        <taxon>Glomerellaceae</taxon>
        <taxon>Colletotrichum</taxon>
        <taxon>Colletotrichum orchidearum species complex</taxon>
    </lineage>
</organism>
<evidence type="ECO:0000313" key="3">
    <source>
        <dbReference type="EMBL" id="KAF6823320.1"/>
    </source>
</evidence>
<accession>A0A8H6K2L5</accession>
<dbReference type="PRINTS" id="PR00081">
    <property type="entry name" value="GDHRDH"/>
</dbReference>
<dbReference type="Gene3D" id="3.40.50.720">
    <property type="entry name" value="NAD(P)-binding Rossmann-like Domain"/>
    <property type="match status" value="1"/>
</dbReference>
<dbReference type="InterPro" id="IPR002347">
    <property type="entry name" value="SDR_fam"/>
</dbReference>
<evidence type="ECO:0000313" key="4">
    <source>
        <dbReference type="Proteomes" id="UP000654918"/>
    </source>
</evidence>
<dbReference type="GO" id="GO:0016491">
    <property type="term" value="F:oxidoreductase activity"/>
    <property type="evidence" value="ECO:0007669"/>
    <property type="project" value="UniProtKB-KW"/>
</dbReference>
<evidence type="ECO:0000256" key="2">
    <source>
        <dbReference type="ARBA" id="ARBA00023002"/>
    </source>
</evidence>
<dbReference type="CDD" id="cd05327">
    <property type="entry name" value="retinol-DH_like_SDR_c_like"/>
    <property type="match status" value="1"/>
</dbReference>
<dbReference type="SUPFAM" id="SSF51735">
    <property type="entry name" value="NAD(P)-binding Rossmann-fold domains"/>
    <property type="match status" value="1"/>
</dbReference>
<keyword evidence="2" id="KW-0560">Oxidoreductase</keyword>
<dbReference type="Proteomes" id="UP000654918">
    <property type="component" value="Unassembled WGS sequence"/>
</dbReference>
<dbReference type="InterPro" id="IPR036291">
    <property type="entry name" value="NAD(P)-bd_dom_sf"/>
</dbReference>
<comment type="similarity">
    <text evidence="1">Belongs to the short-chain dehydrogenases/reductases (SDR) family.</text>
</comment>
<dbReference type="PANTHER" id="PTHR24320">
    <property type="entry name" value="RETINOL DEHYDROGENASE"/>
    <property type="match status" value="1"/>
</dbReference>
<gene>
    <name evidence="3" type="ORF">CPLU01_11460</name>
</gene>